<evidence type="ECO:0000256" key="3">
    <source>
        <dbReference type="ARBA" id="ARBA00023270"/>
    </source>
</evidence>
<dbReference type="OMA" id="PRQEIDY"/>
<dbReference type="PANTHER" id="PTHR12128:SF66">
    <property type="entry name" value="4-HYDROXY-2-OXOGLUTARATE ALDOLASE, MITOCHONDRIAL"/>
    <property type="match status" value="1"/>
</dbReference>
<accession>A0A1B9BHE6</accession>
<dbReference type="InterPro" id="IPR020625">
    <property type="entry name" value="Schiff_base-form_aldolases_AS"/>
</dbReference>
<dbReference type="Proteomes" id="UP000631418">
    <property type="component" value="Unassembled WGS sequence"/>
</dbReference>
<name>A0A1B9BHE6_CLOBE</name>
<dbReference type="InterPro" id="IPR002220">
    <property type="entry name" value="DapA-like"/>
</dbReference>
<comment type="similarity">
    <text evidence="1 4">Belongs to the DapA family.</text>
</comment>
<dbReference type="PROSITE" id="PS00666">
    <property type="entry name" value="DHDPS_2"/>
    <property type="match status" value="1"/>
</dbReference>
<dbReference type="PIRSF" id="PIRSF001365">
    <property type="entry name" value="DHDPS"/>
    <property type="match status" value="1"/>
</dbReference>
<dbReference type="GO" id="GO:0008840">
    <property type="term" value="F:4-hydroxy-tetrahydrodipicolinate synthase activity"/>
    <property type="evidence" value="ECO:0007669"/>
    <property type="project" value="TreeGrafter"/>
</dbReference>
<evidence type="ECO:0000256" key="2">
    <source>
        <dbReference type="ARBA" id="ARBA00023239"/>
    </source>
</evidence>
<dbReference type="Gene3D" id="3.20.20.70">
    <property type="entry name" value="Aldolase class I"/>
    <property type="match status" value="1"/>
</dbReference>
<keyword evidence="3" id="KW-0704">Schiff base</keyword>
<dbReference type="SUPFAM" id="SSF51569">
    <property type="entry name" value="Aldolase"/>
    <property type="match status" value="1"/>
</dbReference>
<dbReference type="CDD" id="cd00408">
    <property type="entry name" value="DHDPS-like"/>
    <property type="match status" value="1"/>
</dbReference>
<organism evidence="5 6">
    <name type="scientific">Clostridium beijerinckii</name>
    <name type="common">Clostridium MP</name>
    <dbReference type="NCBI Taxonomy" id="1520"/>
    <lineage>
        <taxon>Bacteria</taxon>
        <taxon>Bacillati</taxon>
        <taxon>Bacillota</taxon>
        <taxon>Clostridia</taxon>
        <taxon>Eubacteriales</taxon>
        <taxon>Clostridiaceae</taxon>
        <taxon>Clostridium</taxon>
    </lineage>
</organism>
<evidence type="ECO:0000313" key="6">
    <source>
        <dbReference type="Proteomes" id="UP000631418"/>
    </source>
</evidence>
<dbReference type="RefSeq" id="WP_012060285.1">
    <property type="nucleotide sequence ID" value="NZ_CP053893.1"/>
</dbReference>
<dbReference type="Pfam" id="PF00701">
    <property type="entry name" value="DHDPS"/>
    <property type="match status" value="1"/>
</dbReference>
<protein>
    <submittedName>
        <fullName evidence="5">Dihydrodipicolinate synthase family protein</fullName>
    </submittedName>
</protein>
<evidence type="ECO:0000256" key="4">
    <source>
        <dbReference type="PIRNR" id="PIRNR001365"/>
    </source>
</evidence>
<dbReference type="EMBL" id="JADOEF010000001">
    <property type="protein sequence ID" value="MBF7809115.1"/>
    <property type="molecule type" value="Genomic_DNA"/>
</dbReference>
<sequence length="295" mass="33572">MFKGIYTPIVTIFNEEGKIDKKSLEILIEKLIKDEVNGIVILGSIGEFFNFSSLEEKKDYIKFVSKVINGRTKLIVGTGDNNIEEVIELNKCASDAKADAALIITPYFFGLDENYIYEYYSIIAKNTELPIIIYNFPARTSINVSYELVLRLANEFNNIVGIKDTTDSISNIRRFVQKVKKVRKDFCVISGFDEYLIPNLLSGGDGIIGGLTNVNAKLFVDTYKAVLNKDFEKLFILQDKINRLTELYDLTNPFIVGLKEAVNISLKLDMNTSIRNYNIKINDDIKKKIQEIIEK</sequence>
<dbReference type="SMART" id="SM01130">
    <property type="entry name" value="DHDPS"/>
    <property type="match status" value="1"/>
</dbReference>
<dbReference type="PRINTS" id="PR00146">
    <property type="entry name" value="DHPICSNTHASE"/>
</dbReference>
<comment type="caution">
    <text evidence="5">The sequence shown here is derived from an EMBL/GenBank/DDBJ whole genome shotgun (WGS) entry which is preliminary data.</text>
</comment>
<dbReference type="GO" id="GO:0044281">
    <property type="term" value="P:small molecule metabolic process"/>
    <property type="evidence" value="ECO:0007669"/>
    <property type="project" value="UniProtKB-ARBA"/>
</dbReference>
<dbReference type="AlphaFoldDB" id="A0A1B9BHE6"/>
<gene>
    <name evidence="5" type="ORF">IS491_10635</name>
</gene>
<proteinExistence type="inferred from homology"/>
<evidence type="ECO:0000313" key="5">
    <source>
        <dbReference type="EMBL" id="MBF7809115.1"/>
    </source>
</evidence>
<dbReference type="PANTHER" id="PTHR12128">
    <property type="entry name" value="DIHYDRODIPICOLINATE SYNTHASE"/>
    <property type="match status" value="1"/>
</dbReference>
<reference evidence="5" key="1">
    <citation type="submission" date="2020-11" db="EMBL/GenBank/DDBJ databases">
        <authorList>
            <person name="Thieme N."/>
            <person name="Liebl W."/>
            <person name="Zverlov V."/>
        </authorList>
    </citation>
    <scope>NUCLEOTIDE SEQUENCE</scope>
    <source>
        <strain evidence="5">NT08</strain>
    </source>
</reference>
<dbReference type="InterPro" id="IPR013785">
    <property type="entry name" value="Aldolase_TIM"/>
</dbReference>
<keyword evidence="2 4" id="KW-0456">Lyase</keyword>
<evidence type="ECO:0000256" key="1">
    <source>
        <dbReference type="ARBA" id="ARBA00007592"/>
    </source>
</evidence>